<evidence type="ECO:0000313" key="2">
    <source>
        <dbReference type="Proteomes" id="UP000290174"/>
    </source>
</evidence>
<protein>
    <submittedName>
        <fullName evidence="1">Uncharacterized protein</fullName>
    </submittedName>
</protein>
<gene>
    <name evidence="1" type="ORF">EAS61_37165</name>
</gene>
<dbReference type="EMBL" id="RKMK01000062">
    <property type="protein sequence ID" value="RXG85103.1"/>
    <property type="molecule type" value="Genomic_DNA"/>
</dbReference>
<dbReference type="Proteomes" id="UP000290174">
    <property type="component" value="Unassembled WGS sequence"/>
</dbReference>
<comment type="caution">
    <text evidence="1">The sequence shown here is derived from an EMBL/GenBank/DDBJ whole genome shotgun (WGS) entry which is preliminary data.</text>
</comment>
<accession>A0A4V1KUP6</accession>
<name>A0A4V1KUP6_9BRAD</name>
<organism evidence="1 2">
    <name type="scientific">Bradyrhizobium zhanjiangense</name>
    <dbReference type="NCBI Taxonomy" id="1325107"/>
    <lineage>
        <taxon>Bacteria</taxon>
        <taxon>Pseudomonadati</taxon>
        <taxon>Pseudomonadota</taxon>
        <taxon>Alphaproteobacteria</taxon>
        <taxon>Hyphomicrobiales</taxon>
        <taxon>Nitrobacteraceae</taxon>
        <taxon>Bradyrhizobium</taxon>
    </lineage>
</organism>
<sequence>MSLHDLIRAVQMIEKHGHLKKFTSKLKREQAQVRVPADTVNLVKNFVADNGLHTNAIGKHIVHGRGRAAAAANEIAGAAINADDGDPNKCHFGRAERG</sequence>
<evidence type="ECO:0000313" key="1">
    <source>
        <dbReference type="EMBL" id="RXG85103.1"/>
    </source>
</evidence>
<dbReference type="AlphaFoldDB" id="A0A4V1KUP6"/>
<proteinExistence type="predicted"/>
<reference evidence="1 2" key="1">
    <citation type="submission" date="2018-11" db="EMBL/GenBank/DDBJ databases">
        <title>Bradyrhizobium sp. nov., isolated from effective nodules of peanut in China.</title>
        <authorList>
            <person name="Li Y."/>
        </authorList>
    </citation>
    <scope>NUCLEOTIDE SEQUENCE [LARGE SCALE GENOMIC DNA]</scope>
    <source>
        <strain evidence="1 2">CCBAU 51770</strain>
    </source>
</reference>